<dbReference type="PANTHER" id="PTHR42718:SF42">
    <property type="entry name" value="EXPORT PROTEIN"/>
    <property type="match status" value="1"/>
</dbReference>
<feature type="compositionally biased region" description="Basic residues" evidence="6">
    <location>
        <begin position="221"/>
        <end position="233"/>
    </location>
</feature>
<evidence type="ECO:0000256" key="6">
    <source>
        <dbReference type="SAM" id="MobiDB-lite"/>
    </source>
</evidence>
<feature type="transmembrane region" description="Helical" evidence="7">
    <location>
        <begin position="462"/>
        <end position="482"/>
    </location>
</feature>
<gene>
    <name evidence="9" type="ORF">JE024_07665</name>
</gene>
<feature type="transmembrane region" description="Helical" evidence="7">
    <location>
        <begin position="286"/>
        <end position="304"/>
    </location>
</feature>
<feature type="transmembrane region" description="Helical" evidence="7">
    <location>
        <begin position="395"/>
        <end position="416"/>
    </location>
</feature>
<dbReference type="PROSITE" id="PS50850">
    <property type="entry name" value="MFS"/>
    <property type="match status" value="1"/>
</dbReference>
<dbReference type="InterPro" id="IPR011701">
    <property type="entry name" value="MFS"/>
</dbReference>
<feature type="transmembrane region" description="Helical" evidence="7">
    <location>
        <begin position="162"/>
        <end position="183"/>
    </location>
</feature>
<dbReference type="SUPFAM" id="SSF103473">
    <property type="entry name" value="MFS general substrate transporter"/>
    <property type="match status" value="1"/>
</dbReference>
<feature type="transmembrane region" description="Helical" evidence="7">
    <location>
        <begin position="325"/>
        <end position="350"/>
    </location>
</feature>
<comment type="caution">
    <text evidence="9">The sequence shown here is derived from an EMBL/GenBank/DDBJ whole genome shotgun (WGS) entry which is preliminary data.</text>
</comment>
<feature type="transmembrane region" description="Helical" evidence="7">
    <location>
        <begin position="135"/>
        <end position="156"/>
    </location>
</feature>
<dbReference type="Pfam" id="PF07690">
    <property type="entry name" value="MFS_1"/>
    <property type="match status" value="1"/>
</dbReference>
<dbReference type="Gene3D" id="1.20.1250.20">
    <property type="entry name" value="MFS general substrate transporter like domains"/>
    <property type="match status" value="1"/>
</dbReference>
<accession>A0ABS2UPI2</accession>
<evidence type="ECO:0000256" key="1">
    <source>
        <dbReference type="ARBA" id="ARBA00004651"/>
    </source>
</evidence>
<evidence type="ECO:0000313" key="9">
    <source>
        <dbReference type="EMBL" id="MBM9618630.1"/>
    </source>
</evidence>
<dbReference type="PANTHER" id="PTHR42718">
    <property type="entry name" value="MAJOR FACILITATOR SUPERFAMILY MULTIDRUG TRANSPORTER MFSC"/>
    <property type="match status" value="1"/>
</dbReference>
<organism evidence="9 10">
    <name type="scientific">Streptomyces zhihengii</name>
    <dbReference type="NCBI Taxonomy" id="1818004"/>
    <lineage>
        <taxon>Bacteria</taxon>
        <taxon>Bacillati</taxon>
        <taxon>Actinomycetota</taxon>
        <taxon>Actinomycetes</taxon>
        <taxon>Kitasatosporales</taxon>
        <taxon>Streptomycetaceae</taxon>
        <taxon>Streptomyces</taxon>
    </lineage>
</organism>
<feature type="region of interest" description="Disordered" evidence="6">
    <location>
        <begin position="221"/>
        <end position="254"/>
    </location>
</feature>
<dbReference type="EMBL" id="JAFEJA010000001">
    <property type="protein sequence ID" value="MBM9618630.1"/>
    <property type="molecule type" value="Genomic_DNA"/>
</dbReference>
<name>A0ABS2UPI2_9ACTN</name>
<dbReference type="InterPro" id="IPR036259">
    <property type="entry name" value="MFS_trans_sf"/>
</dbReference>
<evidence type="ECO:0000256" key="2">
    <source>
        <dbReference type="ARBA" id="ARBA00022692"/>
    </source>
</evidence>
<feature type="region of interest" description="Disordered" evidence="6">
    <location>
        <begin position="190"/>
        <end position="209"/>
    </location>
</feature>
<proteinExistence type="predicted"/>
<reference evidence="9 10" key="1">
    <citation type="journal article" date="2016" name="Arch. Microbiol.">
        <title>Streptomyces zhihengii sp. nov., isolated from rhizospheric soil of Psammosilene tunicoides.</title>
        <authorList>
            <person name="Huang M.J."/>
            <person name="Fei J.J."/>
            <person name="Salam N."/>
            <person name="Kim C.J."/>
            <person name="Hozzein W.N."/>
            <person name="Xiao M."/>
            <person name="Huang H.Q."/>
            <person name="Li W.J."/>
        </authorList>
    </citation>
    <scope>NUCLEOTIDE SEQUENCE [LARGE SCALE GENOMIC DNA]</scope>
    <source>
        <strain evidence="9 10">YIM T102</strain>
    </source>
</reference>
<evidence type="ECO:0000313" key="10">
    <source>
        <dbReference type="Proteomes" id="UP000664109"/>
    </source>
</evidence>
<sequence length="537" mass="52441">MSGRLHRGVALTGSVAGAAVVALDGTVLTVVQPVLQRDLGAGFAQVQWASTGYLIAVASLLVLAGRLGDRHGHEKLFAVGILGFGAASAGIAVAPGIGWIVGLRVVQGVFGALLQPATLGMLRASFPPDRLAVPIALRTSAIGLAAAAGPLAGGVLATHFGWRAVFVLNVVPATVLGVLALAVRPPAAPAGPSPAAVPGGTAAAGHGGPGSAVPVFRARRARSGPAPVRRRSGFRLPARTGAPESGARPAGAPAPGRLDPGGALLLAVALVCCVHTLVAVPRDGVTWATAAGSALTVLAGAAFVRQERRASHPLVPPAVIGSRPVAAALAVLVCASASMLGALFVAMYVLQDVLGQDPLSGSLTALPGAAAMILAAPLAPVLLRRQGARRTGVAASLALAAGVALLSGLGPATPWWLGGTGFVLLGAGFGTVMVAATAVAVREAPPEHAGVAGGLQQTAMNIGPTAGIAAATAVTAASPGVAAGTGRALLLLAFLAALGALPALRLPASRTPERTPVPSPDTPPGPAPARPAPPPGA</sequence>
<keyword evidence="5" id="KW-0046">Antibiotic resistance</keyword>
<keyword evidence="3 7" id="KW-1133">Transmembrane helix</keyword>
<evidence type="ECO:0000256" key="4">
    <source>
        <dbReference type="ARBA" id="ARBA00023136"/>
    </source>
</evidence>
<feature type="transmembrane region" description="Helical" evidence="7">
    <location>
        <begin position="46"/>
        <end position="64"/>
    </location>
</feature>
<feature type="compositionally biased region" description="Low complexity" evidence="6">
    <location>
        <begin position="193"/>
        <end position="204"/>
    </location>
</feature>
<comment type="subcellular location">
    <subcellularLocation>
        <location evidence="1">Cell membrane</location>
        <topology evidence="1">Multi-pass membrane protein</topology>
    </subcellularLocation>
</comment>
<feature type="compositionally biased region" description="Low complexity" evidence="6">
    <location>
        <begin position="241"/>
        <end position="254"/>
    </location>
</feature>
<evidence type="ECO:0000256" key="7">
    <source>
        <dbReference type="SAM" id="Phobius"/>
    </source>
</evidence>
<dbReference type="InterPro" id="IPR020846">
    <property type="entry name" value="MFS_dom"/>
</dbReference>
<feature type="transmembrane region" description="Helical" evidence="7">
    <location>
        <begin position="362"/>
        <end position="383"/>
    </location>
</feature>
<evidence type="ECO:0000256" key="5">
    <source>
        <dbReference type="ARBA" id="ARBA00023251"/>
    </source>
</evidence>
<keyword evidence="2 7" id="KW-0812">Transmembrane</keyword>
<protein>
    <submittedName>
        <fullName evidence="9">MFS transporter</fullName>
    </submittedName>
</protein>
<feature type="compositionally biased region" description="Pro residues" evidence="6">
    <location>
        <begin position="515"/>
        <end position="537"/>
    </location>
</feature>
<dbReference type="Proteomes" id="UP000664109">
    <property type="component" value="Unassembled WGS sequence"/>
</dbReference>
<evidence type="ECO:0000256" key="3">
    <source>
        <dbReference type="ARBA" id="ARBA00022989"/>
    </source>
</evidence>
<feature type="domain" description="Major facilitator superfamily (MFS) profile" evidence="8">
    <location>
        <begin position="10"/>
        <end position="511"/>
    </location>
</feature>
<evidence type="ECO:0000259" key="8">
    <source>
        <dbReference type="PROSITE" id="PS50850"/>
    </source>
</evidence>
<feature type="transmembrane region" description="Helical" evidence="7">
    <location>
        <begin position="422"/>
        <end position="441"/>
    </location>
</feature>
<keyword evidence="4 7" id="KW-0472">Membrane</keyword>
<feature type="transmembrane region" description="Helical" evidence="7">
    <location>
        <begin position="488"/>
        <end position="506"/>
    </location>
</feature>
<feature type="region of interest" description="Disordered" evidence="6">
    <location>
        <begin position="507"/>
        <end position="537"/>
    </location>
</feature>
<dbReference type="Gene3D" id="1.20.1720.10">
    <property type="entry name" value="Multidrug resistance protein D"/>
    <property type="match status" value="1"/>
</dbReference>
<keyword evidence="10" id="KW-1185">Reference proteome</keyword>
<feature type="transmembrane region" description="Helical" evidence="7">
    <location>
        <begin position="76"/>
        <end position="99"/>
    </location>
</feature>
<dbReference type="RefSeq" id="WP_205372884.1">
    <property type="nucleotide sequence ID" value="NZ_JAFEJA010000001.1"/>
</dbReference>